<sequence length="220" mass="24654">MLVGQLEPKRSFYRNSMTILVVCIFLISLGRAAFQMMTPTLDARMLSSTAVPMLINSGIVQSKEAEVKVVLWFEQGDIPLEIWAKRPMPDWVWYSKSLQTESGKVAVTLSGSHIVNKNEETNLYTWYTTMAQQLAKVGGKIYIDERVPQAIDISAYLSQINALPAQWSLLGNTVSIAAYHSNLKTKVWAGQDRINIQLLCRGKNNEGQTVLAMPALLEEF</sequence>
<dbReference type="EMBL" id="MLBF01000001">
    <property type="protein sequence ID" value="OLN33933.1"/>
    <property type="molecule type" value="Genomic_DNA"/>
</dbReference>
<gene>
    <name evidence="2" type="ORF">DSOL_0111</name>
</gene>
<proteinExistence type="predicted"/>
<evidence type="ECO:0000313" key="2">
    <source>
        <dbReference type="EMBL" id="OLN33933.1"/>
    </source>
</evidence>
<protein>
    <submittedName>
        <fullName evidence="2">Uncharacterized protein</fullName>
    </submittedName>
</protein>
<evidence type="ECO:0000313" key="3">
    <source>
        <dbReference type="Proteomes" id="UP000186102"/>
    </source>
</evidence>
<evidence type="ECO:0000256" key="1">
    <source>
        <dbReference type="SAM" id="Phobius"/>
    </source>
</evidence>
<dbReference type="AlphaFoldDB" id="A0A1Q8R2N8"/>
<keyword evidence="1" id="KW-0812">Transmembrane</keyword>
<name>A0A1Q8R2N8_9FIRM</name>
<dbReference type="Proteomes" id="UP000186102">
    <property type="component" value="Unassembled WGS sequence"/>
</dbReference>
<dbReference type="RefSeq" id="WP_075362954.1">
    <property type="nucleotide sequence ID" value="NZ_MLBF01000001.1"/>
</dbReference>
<keyword evidence="3" id="KW-1185">Reference proteome</keyword>
<dbReference type="OrthoDB" id="1797419at2"/>
<organism evidence="2 3">
    <name type="scientific">Desulfosporosinus metallidurans</name>
    <dbReference type="NCBI Taxonomy" id="1888891"/>
    <lineage>
        <taxon>Bacteria</taxon>
        <taxon>Bacillati</taxon>
        <taxon>Bacillota</taxon>
        <taxon>Clostridia</taxon>
        <taxon>Eubacteriales</taxon>
        <taxon>Desulfitobacteriaceae</taxon>
        <taxon>Desulfosporosinus</taxon>
    </lineage>
</organism>
<comment type="caution">
    <text evidence="2">The sequence shown here is derived from an EMBL/GenBank/DDBJ whole genome shotgun (WGS) entry which is preliminary data.</text>
</comment>
<keyword evidence="1" id="KW-0472">Membrane</keyword>
<accession>A0A1Q8R2N8</accession>
<keyword evidence="1" id="KW-1133">Transmembrane helix</keyword>
<feature type="transmembrane region" description="Helical" evidence="1">
    <location>
        <begin position="12"/>
        <end position="34"/>
    </location>
</feature>
<dbReference type="STRING" id="1888891.DSOL_0111"/>
<reference evidence="2 3" key="1">
    <citation type="submission" date="2016-09" db="EMBL/GenBank/DDBJ databases">
        <title>Complete genome of Desulfosporosinus sp. OL.</title>
        <authorList>
            <person name="Mardanov A."/>
            <person name="Beletsky A."/>
            <person name="Panova A."/>
            <person name="Karnachuk O."/>
            <person name="Ravin N."/>
        </authorList>
    </citation>
    <scope>NUCLEOTIDE SEQUENCE [LARGE SCALE GENOMIC DNA]</scope>
    <source>
        <strain evidence="2 3">OL</strain>
    </source>
</reference>